<feature type="compositionally biased region" description="Basic and acidic residues" evidence="2">
    <location>
        <begin position="234"/>
        <end position="243"/>
    </location>
</feature>
<dbReference type="EMBL" id="RYZW01000122">
    <property type="protein sequence ID" value="TDZ44925.1"/>
    <property type="molecule type" value="Genomic_DNA"/>
</dbReference>
<dbReference type="Proteomes" id="UP000295703">
    <property type="component" value="Unassembled WGS sequence"/>
</dbReference>
<gene>
    <name evidence="4" type="ORF">CTRI78_v009196</name>
</gene>
<feature type="compositionally biased region" description="Pro residues" evidence="2">
    <location>
        <begin position="1"/>
        <end position="10"/>
    </location>
</feature>
<feature type="region of interest" description="Disordered" evidence="2">
    <location>
        <begin position="592"/>
        <end position="740"/>
    </location>
</feature>
<feature type="compositionally biased region" description="Polar residues" evidence="2">
    <location>
        <begin position="852"/>
        <end position="875"/>
    </location>
</feature>
<feature type="compositionally biased region" description="Acidic residues" evidence="2">
    <location>
        <begin position="648"/>
        <end position="683"/>
    </location>
</feature>
<evidence type="ECO:0000256" key="2">
    <source>
        <dbReference type="SAM" id="MobiDB-lite"/>
    </source>
</evidence>
<dbReference type="AlphaFoldDB" id="A0A4R8QX34"/>
<name>A0A4R8QX34_COLTR</name>
<feature type="region of interest" description="Disordered" evidence="2">
    <location>
        <begin position="1"/>
        <end position="108"/>
    </location>
</feature>
<dbReference type="InterPro" id="IPR056632">
    <property type="entry name" value="DUF7730"/>
</dbReference>
<feature type="compositionally biased region" description="Low complexity" evidence="2">
    <location>
        <begin position="249"/>
        <end position="259"/>
    </location>
</feature>
<feature type="compositionally biased region" description="Polar residues" evidence="2">
    <location>
        <begin position="707"/>
        <end position="732"/>
    </location>
</feature>
<feature type="compositionally biased region" description="Acidic residues" evidence="2">
    <location>
        <begin position="54"/>
        <end position="102"/>
    </location>
</feature>
<sequence length="925" mass="101588">MSLPPNPPANIAPAAHDQLGSNHALMSPSSSIQSQSSELDGLSSSDGDQHYDTDADEVESQDGNDEDEDDEGDEGDLDFVLESWPEQEDQLTSADDDVDADTGEGSSFDVEGTGCTNCRSHFKDLNAEIEKLQDRLRAVTIDKDAKVAELQVKEAKIIQLQGRQPQKSSGKRNTKRTWPAELQLMLANHPAAKSYKAIYKLCCREENMSCKLDLIHPNLRLRGPNAKEYMGDFTKGESPRCNEPESNEPESNASGSNAEDGLFVGGDDDKMSEGDTHAAIGLSLLQDFQFERLGAEVQANIMKHVFDAGHKLIHCISRLDPYAAPEDTTSSSGLLHRFHLSGSSCSLTYAVKPSEHLALLLVCKRWYFMRVHVFYGLNTFAFSSMGEFSSFCCGIGKARRERIQHVELLWIGNQFRCFPSVTEGKSSQPKYTSRRTWDISWLCDMPRLKTLTIHINESGHQYMRRRHEPSNVRSYLASVTAGQPNFRLTRSLRTLQGLDYIYQLRGMDFVCFFDFEKHLRFGGRHHIRDWSFVKDVETATALPKAAEKAAAAQLDNLSPVVRGYISIPDDIPVLTAMYNQSRAFGAEFLLRPAAGNRPSTPDMPVLDRDIGSKNDDHISRPGASTAPKHRRARKRDPAKQSKDGSGSDNDDGDDGGNDDGANDDEGNDDGGNDDGGSDDDGGDDGTNKEPRAYVVSMDVDDDVTPRASPSASLKNARSDTPMTTSSNISEAGSTIEHPIDLDECEPTLSRARSTAVDRLNRELSIATNSSNGLFLRQGSADGWSYDISRAMSTSSHLPSPVPSLGEAGNYRSPSRSPGRKRPHEEAYNGGIVSFPSRRANRLGEPSWGGNAGRSSPWPSTTAGQASSSARSQMFLQNMASQSVASSSRSSLPNNANFMFRSAPQVGRLRSSSAEEEESPFKKRRR</sequence>
<evidence type="ECO:0000256" key="1">
    <source>
        <dbReference type="SAM" id="Coils"/>
    </source>
</evidence>
<keyword evidence="1" id="KW-0175">Coiled coil</keyword>
<accession>A0A4R8QX34</accession>
<evidence type="ECO:0000313" key="4">
    <source>
        <dbReference type="EMBL" id="TDZ44925.1"/>
    </source>
</evidence>
<feature type="region of interest" description="Disordered" evidence="2">
    <location>
        <begin position="231"/>
        <end position="268"/>
    </location>
</feature>
<organism evidence="4 5">
    <name type="scientific">Colletotrichum trifolii</name>
    <dbReference type="NCBI Taxonomy" id="5466"/>
    <lineage>
        <taxon>Eukaryota</taxon>
        <taxon>Fungi</taxon>
        <taxon>Dikarya</taxon>
        <taxon>Ascomycota</taxon>
        <taxon>Pezizomycotina</taxon>
        <taxon>Sordariomycetes</taxon>
        <taxon>Hypocreomycetidae</taxon>
        <taxon>Glomerellales</taxon>
        <taxon>Glomerellaceae</taxon>
        <taxon>Colletotrichum</taxon>
        <taxon>Colletotrichum orbiculare species complex</taxon>
    </lineage>
</organism>
<reference evidence="4 5" key="1">
    <citation type="submission" date="2018-12" db="EMBL/GenBank/DDBJ databases">
        <title>Genome sequence and assembly of Colletotrichum trifolii.</title>
        <authorList>
            <person name="Gan P."/>
            <person name="Shirasu K."/>
        </authorList>
    </citation>
    <scope>NUCLEOTIDE SEQUENCE [LARGE SCALE GENOMIC DNA]</scope>
    <source>
        <strain evidence="4 5">543-2</strain>
    </source>
</reference>
<feature type="compositionally biased region" description="Low complexity" evidence="2">
    <location>
        <begin position="877"/>
        <end position="896"/>
    </location>
</feature>
<keyword evidence="5" id="KW-1185">Reference proteome</keyword>
<comment type="caution">
    <text evidence="4">The sequence shown here is derived from an EMBL/GenBank/DDBJ whole genome shotgun (WGS) entry which is preliminary data.</text>
</comment>
<feature type="compositionally biased region" description="Low complexity" evidence="2">
    <location>
        <begin position="27"/>
        <end position="46"/>
    </location>
</feature>
<protein>
    <recommendedName>
        <fullName evidence="3">DUF7730 domain-containing protein</fullName>
    </recommendedName>
</protein>
<evidence type="ECO:0000313" key="5">
    <source>
        <dbReference type="Proteomes" id="UP000295703"/>
    </source>
</evidence>
<feature type="compositionally biased region" description="Basic and acidic residues" evidence="2">
    <location>
        <begin position="605"/>
        <end position="619"/>
    </location>
</feature>
<feature type="coiled-coil region" evidence="1">
    <location>
        <begin position="115"/>
        <end position="142"/>
    </location>
</feature>
<evidence type="ECO:0000259" key="3">
    <source>
        <dbReference type="Pfam" id="PF24864"/>
    </source>
</evidence>
<proteinExistence type="predicted"/>
<feature type="region of interest" description="Disordered" evidence="2">
    <location>
        <begin position="791"/>
        <end position="925"/>
    </location>
</feature>
<feature type="domain" description="DUF7730" evidence="3">
    <location>
        <begin position="290"/>
        <end position="466"/>
    </location>
</feature>
<dbReference type="Pfam" id="PF24864">
    <property type="entry name" value="DUF7730"/>
    <property type="match status" value="1"/>
</dbReference>
<dbReference type="STRING" id="5466.A0A4R8QX34"/>